<evidence type="ECO:0000256" key="3">
    <source>
        <dbReference type="ARBA" id="ARBA00023004"/>
    </source>
</evidence>
<organism evidence="6 7">
    <name type="scientific">Caloramator mitchellensis</name>
    <dbReference type="NCBI Taxonomy" id="908809"/>
    <lineage>
        <taxon>Bacteria</taxon>
        <taxon>Bacillati</taxon>
        <taxon>Bacillota</taxon>
        <taxon>Clostridia</taxon>
        <taxon>Eubacteriales</taxon>
        <taxon>Clostridiaceae</taxon>
        <taxon>Caloramator</taxon>
    </lineage>
</organism>
<evidence type="ECO:0000313" key="7">
    <source>
        <dbReference type="Proteomes" id="UP000052015"/>
    </source>
</evidence>
<sequence length="380" mass="42848">MERVILSKCEDYEKERVYKAVDRLFELYGGINKIVNKGERVFLKINLVMKKNPEEAATTHPMVVEAVAKKLVDFGCEVVIGDSPGGPYNEKILKSLYKVCGIEEAAINAGAILNFDCSSEDFDTPENCIVKKLNMIKPPFDCDKIITISKLKTHGMAVYTGAVKVLFGMIPGFLKAEYHFKMPEIKDFSNLLVDICETVKPSFSIIDGIVGMEGDGPTAGVPIKTELLLASDNPYYLDVVGAYLMGLKSKDVPTIQRSVERNLCTGKIEDIQIVGEDLEKFAKQYKIPDTRSVNFFRGRVPKRLEEFLTYYLSPRPVFDFQTCIGCRNCYESCPPKAIKMINNKPHVDYKSCIRCYCCHELCPKKAVTIYKNKLLSKIFK</sequence>
<dbReference type="InterPro" id="IPR017900">
    <property type="entry name" value="4Fe4S_Fe_S_CS"/>
</dbReference>
<dbReference type="PROSITE" id="PS00198">
    <property type="entry name" value="4FE4S_FER_1"/>
    <property type="match status" value="2"/>
</dbReference>
<dbReference type="GO" id="GO:0046872">
    <property type="term" value="F:metal ion binding"/>
    <property type="evidence" value="ECO:0007669"/>
    <property type="project" value="UniProtKB-KW"/>
</dbReference>
<dbReference type="Proteomes" id="UP000052015">
    <property type="component" value="Unassembled WGS sequence"/>
</dbReference>
<gene>
    <name evidence="6" type="primary">rsxB_2</name>
    <name evidence="6" type="ORF">ABG79_00183</name>
</gene>
<dbReference type="Pfam" id="PF04015">
    <property type="entry name" value="DUF362"/>
    <property type="match status" value="1"/>
</dbReference>
<dbReference type="PANTHER" id="PTHR43687:SF1">
    <property type="entry name" value="FERREDOXIN III"/>
    <property type="match status" value="1"/>
</dbReference>
<dbReference type="GO" id="GO:0051539">
    <property type="term" value="F:4 iron, 4 sulfur cluster binding"/>
    <property type="evidence" value="ECO:0007669"/>
    <property type="project" value="UniProtKB-KW"/>
</dbReference>
<dbReference type="OrthoDB" id="9807879at2"/>
<dbReference type="STRING" id="908809.ABG79_00183"/>
<keyword evidence="3" id="KW-0408">Iron</keyword>
<keyword evidence="2" id="KW-0479">Metal-binding</keyword>
<evidence type="ECO:0000256" key="4">
    <source>
        <dbReference type="ARBA" id="ARBA00023014"/>
    </source>
</evidence>
<protein>
    <submittedName>
        <fullName evidence="6">Electron transport complex subunit RsxB</fullName>
    </submittedName>
</protein>
<evidence type="ECO:0000256" key="1">
    <source>
        <dbReference type="ARBA" id="ARBA00022485"/>
    </source>
</evidence>
<name>A0A0R3JWX1_CALMK</name>
<accession>A0A0R3JWX1</accession>
<evidence type="ECO:0000259" key="5">
    <source>
        <dbReference type="PROSITE" id="PS51379"/>
    </source>
</evidence>
<evidence type="ECO:0000313" key="6">
    <source>
        <dbReference type="EMBL" id="KRQ88017.1"/>
    </source>
</evidence>
<keyword evidence="4" id="KW-0411">Iron-sulfur</keyword>
<dbReference type="AlphaFoldDB" id="A0A0R3JWX1"/>
<evidence type="ECO:0000256" key="2">
    <source>
        <dbReference type="ARBA" id="ARBA00022723"/>
    </source>
</evidence>
<dbReference type="RefSeq" id="WP_057976145.1">
    <property type="nucleotide sequence ID" value="NZ_LKHP01000001.1"/>
</dbReference>
<dbReference type="PATRIC" id="fig|908809.3.peg.184"/>
<dbReference type="SUPFAM" id="SSF54862">
    <property type="entry name" value="4Fe-4S ferredoxins"/>
    <property type="match status" value="1"/>
</dbReference>
<dbReference type="EMBL" id="LKHP01000001">
    <property type="protein sequence ID" value="KRQ88017.1"/>
    <property type="molecule type" value="Genomic_DNA"/>
</dbReference>
<dbReference type="PANTHER" id="PTHR43687">
    <property type="entry name" value="ADENYLYLSULFATE REDUCTASE, BETA SUBUNIT"/>
    <property type="match status" value="1"/>
</dbReference>
<keyword evidence="7" id="KW-1185">Reference proteome</keyword>
<reference evidence="6 7" key="1">
    <citation type="submission" date="2015-09" db="EMBL/GenBank/DDBJ databases">
        <title>Draft genome sequence of a Caloramator mitchellensis, a moderate thermophile from the Great Artesian Basin of Australia.</title>
        <authorList>
            <person name="Patel B.K."/>
        </authorList>
    </citation>
    <scope>NUCLEOTIDE SEQUENCE [LARGE SCALE GENOMIC DNA]</scope>
    <source>
        <strain evidence="6 7">VF08</strain>
    </source>
</reference>
<keyword evidence="1" id="KW-0004">4Fe-4S</keyword>
<dbReference type="PROSITE" id="PS51379">
    <property type="entry name" value="4FE4S_FER_2"/>
    <property type="match status" value="2"/>
</dbReference>
<dbReference type="Gene3D" id="3.30.70.20">
    <property type="match status" value="1"/>
</dbReference>
<dbReference type="Pfam" id="PF13237">
    <property type="entry name" value="Fer4_10"/>
    <property type="match status" value="1"/>
</dbReference>
<comment type="caution">
    <text evidence="6">The sequence shown here is derived from an EMBL/GenBank/DDBJ whole genome shotgun (WGS) entry which is preliminary data.</text>
</comment>
<feature type="domain" description="4Fe-4S ferredoxin-type" evidence="5">
    <location>
        <begin position="344"/>
        <end position="372"/>
    </location>
</feature>
<proteinExistence type="predicted"/>
<dbReference type="InterPro" id="IPR017896">
    <property type="entry name" value="4Fe4S_Fe-S-bd"/>
</dbReference>
<dbReference type="InterPro" id="IPR007160">
    <property type="entry name" value="DUF362"/>
</dbReference>
<feature type="domain" description="4Fe-4S ferredoxin-type" evidence="5">
    <location>
        <begin position="314"/>
        <end position="343"/>
    </location>
</feature>
<dbReference type="InterPro" id="IPR050572">
    <property type="entry name" value="Fe-S_Ferredoxin"/>
</dbReference>